<evidence type="ECO:0000259" key="12">
    <source>
        <dbReference type="SMART" id="SM00845"/>
    </source>
</evidence>
<dbReference type="SUPFAM" id="SSF89095">
    <property type="entry name" value="GatB/YqeY motif"/>
    <property type="match status" value="1"/>
</dbReference>
<evidence type="ECO:0000313" key="13">
    <source>
        <dbReference type="EMBL" id="TQL17215.1"/>
    </source>
</evidence>
<dbReference type="SUPFAM" id="SSF55931">
    <property type="entry name" value="Glutamine synthetase/guanido kinase"/>
    <property type="match status" value="1"/>
</dbReference>
<keyword evidence="6 11" id="KW-0067">ATP-binding</keyword>
<dbReference type="InterPro" id="IPR006075">
    <property type="entry name" value="Asn/Gln-tRNA_Trfase_suB/E_cat"/>
</dbReference>
<evidence type="ECO:0000256" key="1">
    <source>
        <dbReference type="ARBA" id="ARBA00005306"/>
    </source>
</evidence>
<keyword evidence="5 11" id="KW-0547">Nucleotide-binding</keyword>
<dbReference type="GO" id="GO:0050567">
    <property type="term" value="F:glutaminyl-tRNA synthase (glutamine-hydrolyzing) activity"/>
    <property type="evidence" value="ECO:0007669"/>
    <property type="project" value="UniProtKB-UniRule"/>
</dbReference>
<evidence type="ECO:0000256" key="4">
    <source>
        <dbReference type="ARBA" id="ARBA00022598"/>
    </source>
</evidence>
<dbReference type="InterPro" id="IPR018027">
    <property type="entry name" value="Asn/Gln_amidotransferase"/>
</dbReference>
<dbReference type="EMBL" id="VFOF01000001">
    <property type="protein sequence ID" value="TQL17215.1"/>
    <property type="molecule type" value="Genomic_DNA"/>
</dbReference>
<dbReference type="InterPro" id="IPR017959">
    <property type="entry name" value="Asn/Gln-tRNA_amidoTrfase_suB/E"/>
</dbReference>
<evidence type="ECO:0000256" key="10">
    <source>
        <dbReference type="ARBA" id="ARBA00047913"/>
    </source>
</evidence>
<dbReference type="InterPro" id="IPR023168">
    <property type="entry name" value="GatB_Yqey_C_2"/>
</dbReference>
<dbReference type="GO" id="GO:0050566">
    <property type="term" value="F:asparaginyl-tRNA synthase (glutamine-hydrolyzing) activity"/>
    <property type="evidence" value="ECO:0007669"/>
    <property type="project" value="RHEA"/>
</dbReference>
<gene>
    <name evidence="11" type="primary">gatB</name>
    <name evidence="13" type="ORF">FBY58_0785</name>
</gene>
<name>A0A542W0V8_ZYMMB</name>
<comment type="catalytic activity">
    <reaction evidence="9 11">
        <text>L-aspartyl-tRNA(Asn) + L-glutamine + ATP + H2O = L-asparaginyl-tRNA(Asn) + L-glutamate + ADP + phosphate + 2 H(+)</text>
        <dbReference type="Rhea" id="RHEA:14513"/>
        <dbReference type="Rhea" id="RHEA-COMP:9674"/>
        <dbReference type="Rhea" id="RHEA-COMP:9677"/>
        <dbReference type="ChEBI" id="CHEBI:15377"/>
        <dbReference type="ChEBI" id="CHEBI:15378"/>
        <dbReference type="ChEBI" id="CHEBI:29985"/>
        <dbReference type="ChEBI" id="CHEBI:30616"/>
        <dbReference type="ChEBI" id="CHEBI:43474"/>
        <dbReference type="ChEBI" id="CHEBI:58359"/>
        <dbReference type="ChEBI" id="CHEBI:78515"/>
        <dbReference type="ChEBI" id="CHEBI:78516"/>
        <dbReference type="ChEBI" id="CHEBI:456216"/>
    </reaction>
</comment>
<comment type="function">
    <text evidence="8 11">Allows the formation of correctly charged Asn-tRNA(Asn) or Gln-tRNA(Gln) through the transamidation of misacylated Asp-tRNA(Asn) or Glu-tRNA(Gln) in organisms which lack either or both of asparaginyl-tRNA or glutaminyl-tRNA synthetases. The reaction takes place in the presence of glutamine and ATP through an activated phospho-Asp-tRNA(Asn) or phospho-Glu-tRNA(Gln).</text>
</comment>
<evidence type="ECO:0000256" key="3">
    <source>
        <dbReference type="ARBA" id="ARBA00016923"/>
    </source>
</evidence>
<organism evidence="13 14">
    <name type="scientific">Zymomonas mobilis</name>
    <dbReference type="NCBI Taxonomy" id="542"/>
    <lineage>
        <taxon>Bacteria</taxon>
        <taxon>Pseudomonadati</taxon>
        <taxon>Pseudomonadota</taxon>
        <taxon>Alphaproteobacteria</taxon>
        <taxon>Sphingomonadales</taxon>
        <taxon>Zymomonadaceae</taxon>
        <taxon>Zymomonas</taxon>
    </lineage>
</organism>
<keyword evidence="13" id="KW-0808">Transferase</keyword>
<dbReference type="InterPro" id="IPR042114">
    <property type="entry name" value="GatB_C_1"/>
</dbReference>
<dbReference type="FunFam" id="1.10.10.410:FF:000001">
    <property type="entry name" value="Aspartyl/glutamyl-tRNA(Asn/Gln) amidotransferase subunit B"/>
    <property type="match status" value="1"/>
</dbReference>
<evidence type="ECO:0000256" key="2">
    <source>
        <dbReference type="ARBA" id="ARBA00011123"/>
    </source>
</evidence>
<protein>
    <recommendedName>
        <fullName evidence="3 11">Aspartyl/glutamyl-tRNA(Asn/Gln) amidotransferase subunit B</fullName>
        <shortName evidence="11">Asp/Glu-ADT subunit B</shortName>
        <ecNumber evidence="11">6.3.5.-</ecNumber>
    </recommendedName>
</protein>
<comment type="catalytic activity">
    <reaction evidence="10 11">
        <text>L-glutamyl-tRNA(Gln) + L-glutamine + ATP + H2O = L-glutaminyl-tRNA(Gln) + L-glutamate + ADP + phosphate + H(+)</text>
        <dbReference type="Rhea" id="RHEA:17521"/>
        <dbReference type="Rhea" id="RHEA-COMP:9681"/>
        <dbReference type="Rhea" id="RHEA-COMP:9684"/>
        <dbReference type="ChEBI" id="CHEBI:15377"/>
        <dbReference type="ChEBI" id="CHEBI:15378"/>
        <dbReference type="ChEBI" id="CHEBI:29985"/>
        <dbReference type="ChEBI" id="CHEBI:30616"/>
        <dbReference type="ChEBI" id="CHEBI:43474"/>
        <dbReference type="ChEBI" id="CHEBI:58359"/>
        <dbReference type="ChEBI" id="CHEBI:78520"/>
        <dbReference type="ChEBI" id="CHEBI:78521"/>
        <dbReference type="ChEBI" id="CHEBI:456216"/>
    </reaction>
</comment>
<evidence type="ECO:0000256" key="9">
    <source>
        <dbReference type="ARBA" id="ARBA00047380"/>
    </source>
</evidence>
<dbReference type="NCBIfam" id="NF004012">
    <property type="entry name" value="PRK05477.1-2"/>
    <property type="match status" value="1"/>
</dbReference>
<feature type="domain" description="Asn/Gln amidotransferase" evidence="12">
    <location>
        <begin position="357"/>
        <end position="509"/>
    </location>
</feature>
<evidence type="ECO:0000313" key="14">
    <source>
        <dbReference type="Proteomes" id="UP000316887"/>
    </source>
</evidence>
<dbReference type="AlphaFoldDB" id="A0A542W0V8"/>
<comment type="caution">
    <text evidence="13">The sequence shown here is derived from an EMBL/GenBank/DDBJ whole genome shotgun (WGS) entry which is preliminary data.</text>
</comment>
<dbReference type="PANTHER" id="PTHR11659:SF0">
    <property type="entry name" value="GLUTAMYL-TRNA(GLN) AMIDOTRANSFERASE SUBUNIT B, MITOCHONDRIAL"/>
    <property type="match status" value="1"/>
</dbReference>
<dbReference type="Pfam" id="PF02637">
    <property type="entry name" value="GatB_Yqey"/>
    <property type="match status" value="1"/>
</dbReference>
<comment type="subunit">
    <text evidence="2 11">Heterotrimer of A, B and C subunits.</text>
</comment>
<dbReference type="PANTHER" id="PTHR11659">
    <property type="entry name" value="GLUTAMYL-TRNA GLN AMIDOTRANSFERASE SUBUNIT B MITOCHONDRIAL AND PROKARYOTIC PET112-RELATED"/>
    <property type="match status" value="1"/>
</dbReference>
<dbReference type="GO" id="GO:0006412">
    <property type="term" value="P:translation"/>
    <property type="evidence" value="ECO:0007669"/>
    <property type="project" value="UniProtKB-UniRule"/>
</dbReference>
<dbReference type="NCBIfam" id="TIGR00133">
    <property type="entry name" value="gatB"/>
    <property type="match status" value="1"/>
</dbReference>
<dbReference type="Pfam" id="PF02934">
    <property type="entry name" value="GatB_N"/>
    <property type="match status" value="1"/>
</dbReference>
<proteinExistence type="inferred from homology"/>
<dbReference type="InterPro" id="IPR014746">
    <property type="entry name" value="Gln_synth/guanido_kin_cat_dom"/>
</dbReference>
<dbReference type="Proteomes" id="UP000316887">
    <property type="component" value="Unassembled WGS sequence"/>
</dbReference>
<evidence type="ECO:0000256" key="5">
    <source>
        <dbReference type="ARBA" id="ARBA00022741"/>
    </source>
</evidence>
<dbReference type="GO" id="GO:0016740">
    <property type="term" value="F:transferase activity"/>
    <property type="evidence" value="ECO:0007669"/>
    <property type="project" value="UniProtKB-KW"/>
</dbReference>
<dbReference type="InterPro" id="IPR003789">
    <property type="entry name" value="Asn/Gln_tRNA_amidoTrase-B-like"/>
</dbReference>
<dbReference type="NCBIfam" id="NF004014">
    <property type="entry name" value="PRK05477.1-4"/>
    <property type="match status" value="1"/>
</dbReference>
<evidence type="ECO:0000256" key="6">
    <source>
        <dbReference type="ARBA" id="ARBA00022840"/>
    </source>
</evidence>
<accession>A0A542W0V8</accession>
<reference evidence="13 14" key="1">
    <citation type="submission" date="2019-06" db="EMBL/GenBank/DDBJ databases">
        <title>Genome sequencing of Zymomonas mobilis strains for genetic engineering and biofuel applications.</title>
        <authorList>
            <person name="Teravest M."/>
        </authorList>
    </citation>
    <scope>NUCLEOTIDE SEQUENCE [LARGE SCALE GENOMIC DNA]</scope>
    <source>
        <strain evidence="13 14">AN0101</strain>
    </source>
</reference>
<dbReference type="HAMAP" id="MF_00121">
    <property type="entry name" value="GatB"/>
    <property type="match status" value="1"/>
</dbReference>
<evidence type="ECO:0000256" key="8">
    <source>
        <dbReference type="ARBA" id="ARBA00024799"/>
    </source>
</evidence>
<keyword evidence="7 11" id="KW-0648">Protein biosynthesis</keyword>
<dbReference type="Gene3D" id="1.10.150.380">
    <property type="entry name" value="GatB domain, N-terminal subdomain"/>
    <property type="match status" value="1"/>
</dbReference>
<evidence type="ECO:0000256" key="7">
    <source>
        <dbReference type="ARBA" id="ARBA00022917"/>
    </source>
</evidence>
<dbReference type="NCBIfam" id="NF004015">
    <property type="entry name" value="PRK05477.1-5"/>
    <property type="match status" value="1"/>
</dbReference>
<dbReference type="InterPro" id="IPR017958">
    <property type="entry name" value="Gln-tRNA_amidoTrfase_suB_CS"/>
</dbReference>
<keyword evidence="4 11" id="KW-0436">Ligase</keyword>
<dbReference type="GO" id="GO:0070681">
    <property type="term" value="P:glutaminyl-tRNAGln biosynthesis via transamidation"/>
    <property type="evidence" value="ECO:0007669"/>
    <property type="project" value="TreeGrafter"/>
</dbReference>
<dbReference type="GO" id="GO:0005524">
    <property type="term" value="F:ATP binding"/>
    <property type="evidence" value="ECO:0007669"/>
    <property type="project" value="UniProtKB-KW"/>
</dbReference>
<comment type="similarity">
    <text evidence="1 11">Belongs to the GatB/GatE family. GatB subfamily.</text>
</comment>
<dbReference type="InterPro" id="IPR004413">
    <property type="entry name" value="GatB"/>
</dbReference>
<evidence type="ECO:0000256" key="11">
    <source>
        <dbReference type="HAMAP-Rule" id="MF_00121"/>
    </source>
</evidence>
<dbReference type="SMART" id="SM00845">
    <property type="entry name" value="GatB_Yqey"/>
    <property type="match status" value="1"/>
</dbReference>
<dbReference type="PROSITE" id="PS01234">
    <property type="entry name" value="GATB"/>
    <property type="match status" value="1"/>
</dbReference>
<dbReference type="Gene3D" id="1.10.10.410">
    <property type="match status" value="1"/>
</dbReference>
<dbReference type="EC" id="6.3.5.-" evidence="11"/>
<sequence>MLALLWKSVPDLPASRKNGGKMEKYILEGATGSWEIVVGLEVHAQVISKSKLFSGAATAFGAEPNSQVSLIDAAMPGMLPVVNRECIRQAVRTGIAIGAVINRVSKFDRKNYFYADLPQGYQISQLYHPIVGEGSLLIDVDGEEREIGIERIHVEQDAGKLMHDQHPTKSYIDLNRAGIALMEIVSKPDIRSPAEAGAYLRKLRAILRYVGSCDGNMEEGSMRADVNVSVRKAGEPFGTRCEIKNVNSVRFVQAAIEYEARRQIEVIEDGGKIIQETRLFDHDKGETRSLRSKEDAHDYRYFPDPDLLPLELPESFIDECRESLPELPDAKRQRYITHLNLTPYTASVITADHETAAWFEAMLEYFKEPDAKIATAAANWLTSELFGALKKLGRDITDSPVSPKQGAELIALVADGTLSGSLAKQVFEIMLETGQNPADIAEERGLKQTSDTGAIEEVINKILADNQDKVEQYRSGKDKLFGFFVGQTMRAMAGKANPAVVNELLKKLLAA</sequence>